<evidence type="ECO:0000256" key="5">
    <source>
        <dbReference type="ARBA" id="ARBA00022617"/>
    </source>
</evidence>
<feature type="transmembrane region" description="Helical" evidence="13">
    <location>
        <begin position="61"/>
        <end position="85"/>
    </location>
</feature>
<dbReference type="Gene3D" id="1.20.950.20">
    <property type="entry name" value="Transmembrane di-heme cytochromes, Chain C"/>
    <property type="match status" value="1"/>
</dbReference>
<feature type="domain" description="Cytochrome b561 bacterial/Ni-hydrogenase" evidence="14">
    <location>
        <begin position="6"/>
        <end position="186"/>
    </location>
</feature>
<dbReference type="RefSeq" id="WP_092679956.1">
    <property type="nucleotide sequence ID" value="NZ_FNMZ01000001.1"/>
</dbReference>
<gene>
    <name evidence="15" type="ORF">SAMN05444336_101968</name>
</gene>
<dbReference type="AlphaFoldDB" id="A0A1H2TEW8"/>
<reference evidence="15 16" key="1">
    <citation type="submission" date="2016-10" db="EMBL/GenBank/DDBJ databases">
        <authorList>
            <person name="de Groot N.N."/>
        </authorList>
    </citation>
    <scope>NUCLEOTIDE SEQUENCE [LARGE SCALE GENOMIC DNA]</scope>
    <source>
        <strain evidence="15 16">DSM 17890</strain>
    </source>
</reference>
<organism evidence="15 16">
    <name type="scientific">Albimonas donghaensis</name>
    <dbReference type="NCBI Taxonomy" id="356660"/>
    <lineage>
        <taxon>Bacteria</taxon>
        <taxon>Pseudomonadati</taxon>
        <taxon>Pseudomonadota</taxon>
        <taxon>Alphaproteobacteria</taxon>
        <taxon>Rhodobacterales</taxon>
        <taxon>Paracoccaceae</taxon>
        <taxon>Albimonas</taxon>
    </lineage>
</organism>
<evidence type="ECO:0000256" key="11">
    <source>
        <dbReference type="ARBA" id="ARBA00023136"/>
    </source>
</evidence>
<evidence type="ECO:0000256" key="13">
    <source>
        <dbReference type="SAM" id="Phobius"/>
    </source>
</evidence>
<dbReference type="Pfam" id="PF01292">
    <property type="entry name" value="Ni_hydr_CYTB"/>
    <property type="match status" value="1"/>
</dbReference>
<evidence type="ECO:0000256" key="4">
    <source>
        <dbReference type="ARBA" id="ARBA00022475"/>
    </source>
</evidence>
<sequence length="186" mass="19601">MKPASYPVPRKALHWLVALCVLLLVPIGLLIEGYEAGKIEAVNAVLGEGGFNLIYDLHKSLGITVLALMILRVAARAVWAAPAYARPLSPAERLVSSLVHAALYVLLIATPVVGWIGVSLYPAPVPVWGLFDAALPVAPDRAVSEFLLGGVHGPLGLLIGFLAVAHIAAALKHGLVDRDGVLGRMF</sequence>
<accession>A0A1H2TEW8</accession>
<dbReference type="OrthoDB" id="8156287at2"/>
<evidence type="ECO:0000256" key="12">
    <source>
        <dbReference type="ARBA" id="ARBA00037975"/>
    </source>
</evidence>
<dbReference type="STRING" id="356660.SAMN05444336_101968"/>
<keyword evidence="5" id="KW-0349">Heme</keyword>
<keyword evidence="7" id="KW-0479">Metal-binding</keyword>
<keyword evidence="6 13" id="KW-0812">Transmembrane</keyword>
<keyword evidence="8" id="KW-0249">Electron transport</keyword>
<evidence type="ECO:0000256" key="9">
    <source>
        <dbReference type="ARBA" id="ARBA00022989"/>
    </source>
</evidence>
<evidence type="ECO:0000256" key="10">
    <source>
        <dbReference type="ARBA" id="ARBA00023004"/>
    </source>
</evidence>
<dbReference type="GO" id="GO:0022904">
    <property type="term" value="P:respiratory electron transport chain"/>
    <property type="evidence" value="ECO:0007669"/>
    <property type="project" value="InterPro"/>
</dbReference>
<dbReference type="GO" id="GO:0020037">
    <property type="term" value="F:heme binding"/>
    <property type="evidence" value="ECO:0007669"/>
    <property type="project" value="TreeGrafter"/>
</dbReference>
<dbReference type="InterPro" id="IPR011577">
    <property type="entry name" value="Cyt_b561_bac/Ni-Hgenase"/>
</dbReference>
<evidence type="ECO:0000313" key="15">
    <source>
        <dbReference type="EMBL" id="SDW42225.1"/>
    </source>
</evidence>
<evidence type="ECO:0000256" key="3">
    <source>
        <dbReference type="ARBA" id="ARBA00022448"/>
    </source>
</evidence>
<dbReference type="Proteomes" id="UP000199118">
    <property type="component" value="Unassembled WGS sequence"/>
</dbReference>
<feature type="transmembrane region" description="Helical" evidence="13">
    <location>
        <begin position="97"/>
        <end position="118"/>
    </location>
</feature>
<comment type="cofactor">
    <cofactor evidence="1">
        <name>heme b</name>
        <dbReference type="ChEBI" id="CHEBI:60344"/>
    </cofactor>
</comment>
<evidence type="ECO:0000256" key="8">
    <source>
        <dbReference type="ARBA" id="ARBA00022982"/>
    </source>
</evidence>
<evidence type="ECO:0000313" key="16">
    <source>
        <dbReference type="Proteomes" id="UP000199118"/>
    </source>
</evidence>
<dbReference type="GO" id="GO:0005886">
    <property type="term" value="C:plasma membrane"/>
    <property type="evidence" value="ECO:0007669"/>
    <property type="project" value="UniProtKB-SubCell"/>
</dbReference>
<comment type="similarity">
    <text evidence="12">Belongs to the cytochrome b561 family.</text>
</comment>
<keyword evidence="16" id="KW-1185">Reference proteome</keyword>
<keyword evidence="4" id="KW-1003">Cell membrane</keyword>
<comment type="subcellular location">
    <subcellularLocation>
        <location evidence="2">Cell membrane</location>
        <topology evidence="2">Multi-pass membrane protein</topology>
    </subcellularLocation>
</comment>
<dbReference type="PANTHER" id="PTHR30529:SF6">
    <property type="entry name" value="BLL0291 PROTEIN"/>
    <property type="match status" value="1"/>
</dbReference>
<dbReference type="PANTHER" id="PTHR30529">
    <property type="entry name" value="CYTOCHROME B561"/>
    <property type="match status" value="1"/>
</dbReference>
<keyword evidence="9 13" id="KW-1133">Transmembrane helix</keyword>
<evidence type="ECO:0000259" key="14">
    <source>
        <dbReference type="Pfam" id="PF01292"/>
    </source>
</evidence>
<evidence type="ECO:0000256" key="7">
    <source>
        <dbReference type="ARBA" id="ARBA00022723"/>
    </source>
</evidence>
<evidence type="ECO:0000256" key="1">
    <source>
        <dbReference type="ARBA" id="ARBA00001970"/>
    </source>
</evidence>
<evidence type="ECO:0000256" key="2">
    <source>
        <dbReference type="ARBA" id="ARBA00004651"/>
    </source>
</evidence>
<keyword evidence="10" id="KW-0408">Iron</keyword>
<name>A0A1H2TEW8_9RHOB</name>
<dbReference type="InterPro" id="IPR052168">
    <property type="entry name" value="Cytochrome_b561_oxidase"/>
</dbReference>
<dbReference type="SUPFAM" id="SSF81342">
    <property type="entry name" value="Transmembrane di-heme cytochromes"/>
    <property type="match status" value="1"/>
</dbReference>
<dbReference type="GO" id="GO:0009055">
    <property type="term" value="F:electron transfer activity"/>
    <property type="evidence" value="ECO:0007669"/>
    <property type="project" value="InterPro"/>
</dbReference>
<keyword evidence="11 13" id="KW-0472">Membrane</keyword>
<proteinExistence type="inferred from homology"/>
<feature type="transmembrane region" description="Helical" evidence="13">
    <location>
        <begin position="155"/>
        <end position="175"/>
    </location>
</feature>
<protein>
    <submittedName>
        <fullName evidence="15">Cytochrome b561</fullName>
    </submittedName>
</protein>
<feature type="transmembrane region" description="Helical" evidence="13">
    <location>
        <begin position="12"/>
        <end position="31"/>
    </location>
</feature>
<dbReference type="GO" id="GO:0046872">
    <property type="term" value="F:metal ion binding"/>
    <property type="evidence" value="ECO:0007669"/>
    <property type="project" value="UniProtKB-KW"/>
</dbReference>
<dbReference type="EMBL" id="FNMZ01000001">
    <property type="protein sequence ID" value="SDW42225.1"/>
    <property type="molecule type" value="Genomic_DNA"/>
</dbReference>
<evidence type="ECO:0000256" key="6">
    <source>
        <dbReference type="ARBA" id="ARBA00022692"/>
    </source>
</evidence>
<keyword evidence="3" id="KW-0813">Transport</keyword>
<dbReference type="InterPro" id="IPR016174">
    <property type="entry name" value="Di-haem_cyt_TM"/>
</dbReference>